<sequence length="251" mass="27741">MAHITMRQMLEAGVHFGHQARYWNPKMAPYIFGERNRIHIINLEHTLPLFNEAMNFLGKLASKGGKVLFVGTKRSARDTIREEAERASMPYVNHRWLGGMLTNFKTVRQSIQRLKDLESMERDGGFDRLSKKEALGLRREMEKLEKSLGGIKDMGGLPDALFVIDVGHERIAVNEAAKLGIPVVAVVDTNNPLDNIDYVIPGNDDAMRAIQLYVTAAADAINEGRLVARNSAAAAKDKTESAEQAADAAAS</sequence>
<dbReference type="PANTHER" id="PTHR12534:SF0">
    <property type="entry name" value="SMALL RIBOSOMAL SUBUNIT PROTEIN US2M"/>
    <property type="match status" value="1"/>
</dbReference>
<keyword evidence="3 5" id="KW-0687">Ribonucleoprotein</keyword>
<dbReference type="GO" id="GO:0003735">
    <property type="term" value="F:structural constituent of ribosome"/>
    <property type="evidence" value="ECO:0007669"/>
    <property type="project" value="InterPro"/>
</dbReference>
<dbReference type="NCBIfam" id="TIGR01011">
    <property type="entry name" value="rpsB_bact"/>
    <property type="match status" value="1"/>
</dbReference>
<dbReference type="InterPro" id="IPR023591">
    <property type="entry name" value="Ribosomal_uS2_flav_dom_sf"/>
</dbReference>
<evidence type="ECO:0000256" key="3">
    <source>
        <dbReference type="ARBA" id="ARBA00023274"/>
    </source>
</evidence>
<dbReference type="Gene3D" id="1.10.287.610">
    <property type="entry name" value="Helix hairpin bin"/>
    <property type="match status" value="1"/>
</dbReference>
<dbReference type="PANTHER" id="PTHR12534">
    <property type="entry name" value="30S RIBOSOMAL PROTEIN S2 PROKARYOTIC AND ORGANELLAR"/>
    <property type="match status" value="1"/>
</dbReference>
<proteinExistence type="inferred from homology"/>
<feature type="region of interest" description="Disordered" evidence="7">
    <location>
        <begin position="232"/>
        <end position="251"/>
    </location>
</feature>
<evidence type="ECO:0000256" key="1">
    <source>
        <dbReference type="ARBA" id="ARBA00006242"/>
    </source>
</evidence>
<dbReference type="InterPro" id="IPR001865">
    <property type="entry name" value="Ribosomal_uS2"/>
</dbReference>
<organism evidence="8 9">
    <name type="scientific">Acidihalobacter aeolianus</name>
    <dbReference type="NCBI Taxonomy" id="2792603"/>
    <lineage>
        <taxon>Bacteria</taxon>
        <taxon>Pseudomonadati</taxon>
        <taxon>Pseudomonadota</taxon>
        <taxon>Gammaproteobacteria</taxon>
        <taxon>Chromatiales</taxon>
        <taxon>Ectothiorhodospiraceae</taxon>
        <taxon>Acidihalobacter</taxon>
    </lineage>
</organism>
<keyword evidence="2 5" id="KW-0689">Ribosomal protein</keyword>
<dbReference type="PROSITE" id="PS00962">
    <property type="entry name" value="RIBOSOMAL_S2_1"/>
    <property type="match status" value="1"/>
</dbReference>
<dbReference type="EMBL" id="CP017448">
    <property type="protein sequence ID" value="AOV16722.1"/>
    <property type="molecule type" value="Genomic_DNA"/>
</dbReference>
<dbReference type="KEGG" id="aaeo:BJI67_06290"/>
<reference evidence="8 9" key="1">
    <citation type="submission" date="2016-09" db="EMBL/GenBank/DDBJ databases">
        <title>Acidihalobacter prosperus V6 (DSM14174).</title>
        <authorList>
            <person name="Khaleque H.N."/>
            <person name="Ramsay J.P."/>
            <person name="Murphy R.J.T."/>
            <person name="Kaksonen A.H."/>
            <person name="Boxall N.J."/>
            <person name="Watkin E.L.J."/>
        </authorList>
    </citation>
    <scope>NUCLEOTIDE SEQUENCE [LARGE SCALE GENOMIC DNA]</scope>
    <source>
        <strain evidence="8 9">V6</strain>
    </source>
</reference>
<comment type="similarity">
    <text evidence="1 5 6">Belongs to the universal ribosomal protein uS2 family.</text>
</comment>
<evidence type="ECO:0000256" key="6">
    <source>
        <dbReference type="RuleBase" id="RU003631"/>
    </source>
</evidence>
<evidence type="ECO:0000256" key="2">
    <source>
        <dbReference type="ARBA" id="ARBA00022980"/>
    </source>
</evidence>
<protein>
    <recommendedName>
        <fullName evidence="4 5">Small ribosomal subunit protein uS2</fullName>
    </recommendedName>
</protein>
<keyword evidence="9" id="KW-1185">Reference proteome</keyword>
<dbReference type="Gene3D" id="3.40.50.10490">
    <property type="entry name" value="Glucose-6-phosphate isomerase like protein, domain 1"/>
    <property type="match status" value="1"/>
</dbReference>
<name>A0A1D8K6Z0_9GAMM</name>
<dbReference type="AlphaFoldDB" id="A0A1D8K6Z0"/>
<dbReference type="SUPFAM" id="SSF52313">
    <property type="entry name" value="Ribosomal protein S2"/>
    <property type="match status" value="1"/>
</dbReference>
<evidence type="ECO:0000313" key="8">
    <source>
        <dbReference type="EMBL" id="AOV16722.1"/>
    </source>
</evidence>
<dbReference type="GO" id="GO:0022627">
    <property type="term" value="C:cytosolic small ribosomal subunit"/>
    <property type="evidence" value="ECO:0007669"/>
    <property type="project" value="TreeGrafter"/>
</dbReference>
<evidence type="ECO:0000313" key="9">
    <source>
        <dbReference type="Proteomes" id="UP000095342"/>
    </source>
</evidence>
<dbReference type="HAMAP" id="MF_00291_B">
    <property type="entry name" value="Ribosomal_uS2_B"/>
    <property type="match status" value="1"/>
</dbReference>
<dbReference type="Proteomes" id="UP000095342">
    <property type="component" value="Chromosome"/>
</dbReference>
<evidence type="ECO:0000256" key="4">
    <source>
        <dbReference type="ARBA" id="ARBA00035256"/>
    </source>
</evidence>
<dbReference type="Pfam" id="PF00318">
    <property type="entry name" value="Ribosomal_S2"/>
    <property type="match status" value="1"/>
</dbReference>
<dbReference type="InterPro" id="IPR018130">
    <property type="entry name" value="Ribosomal_uS2_CS"/>
</dbReference>
<dbReference type="PROSITE" id="PS00963">
    <property type="entry name" value="RIBOSOMAL_S2_2"/>
    <property type="match status" value="1"/>
</dbReference>
<evidence type="ECO:0000256" key="7">
    <source>
        <dbReference type="SAM" id="MobiDB-lite"/>
    </source>
</evidence>
<dbReference type="GO" id="GO:0006412">
    <property type="term" value="P:translation"/>
    <property type="evidence" value="ECO:0007669"/>
    <property type="project" value="UniProtKB-UniRule"/>
</dbReference>
<dbReference type="InterPro" id="IPR005706">
    <property type="entry name" value="Ribosomal_uS2_bac/mit/plastid"/>
</dbReference>
<dbReference type="PRINTS" id="PR00395">
    <property type="entry name" value="RIBOSOMALS2"/>
</dbReference>
<gene>
    <name evidence="5" type="primary">rpsB</name>
    <name evidence="8" type="ORF">BJI67_06290</name>
</gene>
<dbReference type="CDD" id="cd01425">
    <property type="entry name" value="RPS2"/>
    <property type="match status" value="1"/>
</dbReference>
<dbReference type="RefSeq" id="WP_070072306.1">
    <property type="nucleotide sequence ID" value="NZ_CP017448.1"/>
</dbReference>
<dbReference type="FunFam" id="1.10.287.610:FF:000001">
    <property type="entry name" value="30S ribosomal protein S2"/>
    <property type="match status" value="1"/>
</dbReference>
<accession>A0A1D8K6Z0</accession>
<evidence type="ECO:0000256" key="5">
    <source>
        <dbReference type="HAMAP-Rule" id="MF_00291"/>
    </source>
</evidence>
<feature type="compositionally biased region" description="Low complexity" evidence="7">
    <location>
        <begin position="242"/>
        <end position="251"/>
    </location>
</feature>